<evidence type="ECO:0000313" key="6">
    <source>
        <dbReference type="Proteomes" id="UP000003835"/>
    </source>
</evidence>
<dbReference type="GO" id="GO:0004674">
    <property type="term" value="F:protein serine/threonine kinase activity"/>
    <property type="evidence" value="ECO:0007669"/>
    <property type="project" value="TreeGrafter"/>
</dbReference>
<accession>B4W4F7</accession>
<dbReference type="SMART" id="SM00220">
    <property type="entry name" value="S_TKc"/>
    <property type="match status" value="1"/>
</dbReference>
<keyword evidence="5" id="KW-0418">Kinase</keyword>
<evidence type="ECO:0000259" key="4">
    <source>
        <dbReference type="PROSITE" id="PS50011"/>
    </source>
</evidence>
<dbReference type="PANTHER" id="PTHR24363:SF7">
    <property type="entry name" value="SERINE_THREONINE-PROTEIN KINASE-LIKE PROTEIN E"/>
    <property type="match status" value="1"/>
</dbReference>
<dbReference type="EMBL" id="DS989878">
    <property type="protein sequence ID" value="EDX70936.1"/>
    <property type="molecule type" value="Genomic_DNA"/>
</dbReference>
<dbReference type="RefSeq" id="WP_006106182.1">
    <property type="nucleotide sequence ID" value="NZ_DS989878.1"/>
</dbReference>
<keyword evidence="2" id="KW-0067">ATP-binding</keyword>
<feature type="transmembrane region" description="Helical" evidence="3">
    <location>
        <begin position="329"/>
        <end position="348"/>
    </location>
</feature>
<keyword evidence="6" id="KW-1185">Reference proteome</keyword>
<dbReference type="Proteomes" id="UP000003835">
    <property type="component" value="Unassembled WGS sequence"/>
</dbReference>
<feature type="transmembrane region" description="Helical" evidence="3">
    <location>
        <begin position="354"/>
        <end position="376"/>
    </location>
</feature>
<dbReference type="PROSITE" id="PS50011">
    <property type="entry name" value="PROTEIN_KINASE_DOM"/>
    <property type="match status" value="1"/>
</dbReference>
<evidence type="ECO:0000313" key="5">
    <source>
        <dbReference type="EMBL" id="EDX70936.1"/>
    </source>
</evidence>
<keyword evidence="5" id="KW-0808">Transferase</keyword>
<dbReference type="PROSITE" id="PS00108">
    <property type="entry name" value="PROTEIN_KINASE_ST"/>
    <property type="match status" value="1"/>
</dbReference>
<gene>
    <name evidence="5" type="ORF">MC7420_8187</name>
</gene>
<name>B4W4F7_9CYAN</name>
<keyword evidence="1" id="KW-0547">Nucleotide-binding</keyword>
<protein>
    <submittedName>
        <fullName evidence="5">Protein kinase domain</fullName>
    </submittedName>
</protein>
<feature type="transmembrane region" description="Helical" evidence="3">
    <location>
        <begin position="303"/>
        <end position="322"/>
    </location>
</feature>
<dbReference type="eggNOG" id="COG0515">
    <property type="taxonomic scope" value="Bacteria"/>
</dbReference>
<keyword evidence="3" id="KW-0812">Transmembrane</keyword>
<feature type="domain" description="Protein kinase" evidence="4">
    <location>
        <begin position="17"/>
        <end position="290"/>
    </location>
</feature>
<proteinExistence type="predicted"/>
<dbReference type="Pfam" id="PF00069">
    <property type="entry name" value="Pkinase"/>
    <property type="match status" value="1"/>
</dbReference>
<reference evidence="5 6" key="1">
    <citation type="submission" date="2008-07" db="EMBL/GenBank/DDBJ databases">
        <authorList>
            <person name="Tandeau de Marsac N."/>
            <person name="Ferriera S."/>
            <person name="Johnson J."/>
            <person name="Kravitz S."/>
            <person name="Beeson K."/>
            <person name="Sutton G."/>
            <person name="Rogers Y.-H."/>
            <person name="Friedman R."/>
            <person name="Frazier M."/>
            <person name="Venter J.C."/>
        </authorList>
    </citation>
    <scope>NUCLEOTIDE SEQUENCE [LARGE SCALE GENOMIC DNA]</scope>
    <source>
        <strain evidence="5 6">PCC 7420</strain>
    </source>
</reference>
<dbReference type="SUPFAM" id="SSF56112">
    <property type="entry name" value="Protein kinase-like (PK-like)"/>
    <property type="match status" value="1"/>
</dbReference>
<dbReference type="HOGENOM" id="CLU_000288_135_7_3"/>
<organism evidence="5 6">
    <name type="scientific">Coleofasciculus chthonoplastes PCC 7420</name>
    <dbReference type="NCBI Taxonomy" id="118168"/>
    <lineage>
        <taxon>Bacteria</taxon>
        <taxon>Bacillati</taxon>
        <taxon>Cyanobacteriota</taxon>
        <taxon>Cyanophyceae</taxon>
        <taxon>Coleofasciculales</taxon>
        <taxon>Coleofasciculaceae</taxon>
        <taxon>Coleofasciculus</taxon>
    </lineage>
</organism>
<dbReference type="CDD" id="cd14014">
    <property type="entry name" value="STKc_PknB_like"/>
    <property type="match status" value="1"/>
</dbReference>
<evidence type="ECO:0000256" key="3">
    <source>
        <dbReference type="SAM" id="Phobius"/>
    </source>
</evidence>
<dbReference type="PANTHER" id="PTHR24363">
    <property type="entry name" value="SERINE/THREONINE PROTEIN KINASE"/>
    <property type="match status" value="1"/>
</dbReference>
<dbReference type="InterPro" id="IPR000719">
    <property type="entry name" value="Prot_kinase_dom"/>
</dbReference>
<evidence type="ECO:0000256" key="2">
    <source>
        <dbReference type="ARBA" id="ARBA00022840"/>
    </source>
</evidence>
<dbReference type="STRING" id="118168.MC7420_8187"/>
<dbReference type="GO" id="GO:0005524">
    <property type="term" value="F:ATP binding"/>
    <property type="evidence" value="ECO:0007669"/>
    <property type="project" value="UniProtKB-KW"/>
</dbReference>
<keyword evidence="3" id="KW-1133">Transmembrane helix</keyword>
<dbReference type="InterPro" id="IPR011009">
    <property type="entry name" value="Kinase-like_dom_sf"/>
</dbReference>
<dbReference type="OrthoDB" id="5518868at2"/>
<keyword evidence="3" id="KW-0472">Membrane</keyword>
<sequence>MKTNLLFNPNQHLKERYQLQQQLGNNAGRQTWLAQDLQSGEQVTVKLLAFNPQMEWDEFKLFEREAAVLKQLNHPRIPQYRDYFSLNQKIGAGLCWFGLVQDYIPGKSLQQLLNEGKRFTESQVRSIAKQVLEILIYLHGLNSPVLHRDIKPSNLILGEDKQIYLVDFGAVQDSAAVEGVTFTVVGTSGYAPLEQFWGQAVPASDLYALGATLIHLLTGVSPADLPQRNLRIQFREQVSINSQLISWIEALTEPDLDLRLSCASQALDALETGQSIRSMGYPLETVHPPFSTRIKLKKNKNKLIIYFSTDGIVWFIDSCVFLSIKLIPFFSLILLLLIVNMVLILVGFQSLVNSYYSLIDIIIVLFFVLICMIALGKAGLIQLKKMYRDIRNFIRANFWGYSVVFDIDKMIFQRFDFHLRISEIQEVAIYNSGQAIDYSGQAIDYSGNAIYLKTRKRNYCLANRLKPSESNWLVGEITDWLANCQ</sequence>
<dbReference type="InterPro" id="IPR008271">
    <property type="entry name" value="Ser/Thr_kinase_AS"/>
</dbReference>
<dbReference type="Gene3D" id="1.10.510.10">
    <property type="entry name" value="Transferase(Phosphotransferase) domain 1"/>
    <property type="match status" value="1"/>
</dbReference>
<dbReference type="AlphaFoldDB" id="B4W4F7"/>
<evidence type="ECO:0000256" key="1">
    <source>
        <dbReference type="ARBA" id="ARBA00022741"/>
    </source>
</evidence>